<feature type="compositionally biased region" description="Polar residues" evidence="1">
    <location>
        <begin position="611"/>
        <end position="622"/>
    </location>
</feature>
<name>A0ABP0SLX6_9DINO</name>
<feature type="region of interest" description="Disordered" evidence="1">
    <location>
        <begin position="431"/>
        <end position="490"/>
    </location>
</feature>
<dbReference type="InterPro" id="IPR036397">
    <property type="entry name" value="RNaseH_sf"/>
</dbReference>
<protein>
    <recommendedName>
        <fullName evidence="3">Integrase catalytic domain-containing protein</fullName>
    </recommendedName>
</protein>
<organism evidence="4 5">
    <name type="scientific">Durusdinium trenchii</name>
    <dbReference type="NCBI Taxonomy" id="1381693"/>
    <lineage>
        <taxon>Eukaryota</taxon>
        <taxon>Sar</taxon>
        <taxon>Alveolata</taxon>
        <taxon>Dinophyceae</taxon>
        <taxon>Suessiales</taxon>
        <taxon>Symbiodiniaceae</taxon>
        <taxon>Durusdinium</taxon>
    </lineage>
</organism>
<evidence type="ECO:0000256" key="2">
    <source>
        <dbReference type="SAM" id="SignalP"/>
    </source>
</evidence>
<feature type="non-terminal residue" evidence="4">
    <location>
        <position position="1"/>
    </location>
</feature>
<evidence type="ECO:0000313" key="5">
    <source>
        <dbReference type="Proteomes" id="UP001642484"/>
    </source>
</evidence>
<gene>
    <name evidence="4" type="ORF">CCMP2556_LOCUS52490</name>
</gene>
<feature type="non-terminal residue" evidence="4">
    <location>
        <position position="2014"/>
    </location>
</feature>
<feature type="compositionally biased region" description="Basic residues" evidence="1">
    <location>
        <begin position="384"/>
        <end position="399"/>
    </location>
</feature>
<sequence length="2014" mass="227561">AFAWLSLLLVEFILLDFALAPDFDMTTVERKEQIATWNGDASSWLEYVKRVRLQYERTEPRKRKLLGSSKRRSDVTTPHAGANDDFATFPEFEEHTNPGHQEPLEDPESFDPNAPYHELPQDDEQNRTWSSEEWRQWRRDQWKKWKSDDQASTWPDDDEEEAPIKWEQFDYGDVQILPSEILGWLLLRRSGLPAAARLSVLSAISNQLDLDTVERAMRDQEEELLLAEQHRSRDHGSRRQRSFWVEQDHQWGLVNPSEDLDDVDESMIMWVGDRLPPELQPSWDETPSETAWTTWTPDGQELSWQWHDDDFYAQDSSGAFWSWTETKDWLDLEECLAVTPADSEELLHAYATFNDRIRTFRESRQLNHAKQQSRGYYPMGLLKGKGKGKGSKSKGKQKRVPVLLSVRTLRKLGAVIDMATNTMHLKNGYLPKDAEEKPMVAPSTPSTTTSTSTSVTKEKAKAKSSKAKTRVPSSEKYDYERMTGPDPRDPRTQGFPCWGNHQKMPEGRGSLSGRNGHGRWSVCQKCRLRLEYIPTFGAKGTFRQAGPLPKDVETVVQQVGTAVEDHPPAREMLNTKAVGLIGAEESMRRRLQQLENEKSALKPKPRPGESPRTSPQTYQSLSEESKKAVKRENEKAAESQESSEGWSQEYKDFEPVTNILTDEQKSRLQYQATEFLAEAYSAMEQFPEENFEISLMELCCPPDSRLTQTFLDHGKQAIRIGLPAIDFSHKKGLHEVLQMIDRWKPKVLWISLPCGPYSPIQELFNESTPESLAKSLERKKRAKKLIHHGIEAAEHQITRGGEVAWEWPVNNRGWTLPRVRAFFEKLAASGSDFGARVDGCAHGLKGPKGLPVKKPWRIRTTSSTLAGALHRLCPGHEQHEECLGGKTARDSGFYPQSMCNVIYKSVVEMMACGKNFNVFPSAYPIFDTKDLEDLEEKKKSVRLLSEDEKKQAGKLVDRLRKKTGHPSNAALAGVLRHRGAHPEIIQMASQHHCSECQELRAAPLHAAATLEKSDTLWEVLVVDNMQFTADGATHHYMVMMDEASRLVCAHHLFSHDPEESRNATAQEVMDGLGTWFLHYGMPAKVRMDAEGAFRSTLLGQWCSERGLELLFCAAEDHGQIGLVERAISTLKSTIRQILQGGDHSVKEAVIAACCTHNSMERIGGYSPYQWAFGRQPTLTGRMHDRGHDDPWWTSSAVPGSSMMQNLRLRVKAQQSFLQAQAHELISRASNSKTRKEQIFLPGDLVYFKRIKPPAQSQALMRMPFKLWRWYGPARVLASETRTDSFGTQRKPSNIVWIVSQGRLKRCSPSQLRHASAREKVIAEGMSAPTAVWTFHSLARDILKGEYEILDDQMFPEDVTAKGPQRATRRSQSLGRAPMTPVPATPTTTRRSSSVPRTPVLRTPEDVRGTREDVPNKTSNKIRSEMSGGEEAHRGASSSEAPKEREKKVPKLESVARDVDRSDLQSPRVDISRLLRDPGYEPDAMASRGAGRPLSELFEQPLFEKQRKHLAADTDDVLLATSFFTSNGSVQIGNLACCIELPVPHTSSELRRMKRSPENFFIKKVKGAEVKWHLLDEQEKAKFKIAKEAEVSQWLQAAAVKAAIGPVPRNRLIRMRWVLTYKDTGVRDTLLRLGFVQSKTDPCLWLFFQEEEDGSRNTLGFVCSHVDDFLVAGDEQSSAWTDAVTSFYQSFRWSPWECNAYTHCGIQLKEEHDFSTTLDHSKFIESIEQIQFRARPDHEAVTPDELTQLRGILGALQWRTHQTTPLQAARLGQLQSEISHATVGTLKAANKLAREAFHQRHVSTRINQLGLNDPKEVCFIGWSDAALANRRDLGSTGGYIIAMTSPSMLDGKRSPLTFVSWRSARLQRKARSSLAAEAQALAECDQELMFCRLAWAELCGFCVNLKVSHEAVSQVPGCVVIDAKALYDVLMKKDLNSSGLGLRDKFSALEILCLLESIDLNKTTVRWVHSEAQLADALTKPLPAGALFKAIVEGHWTLSYDPDFTSAKRLKSLRS</sequence>
<dbReference type="PROSITE" id="PS50994">
    <property type="entry name" value="INTEGRASE"/>
    <property type="match status" value="1"/>
</dbReference>
<dbReference type="InterPro" id="IPR001584">
    <property type="entry name" value="Integrase_cat-core"/>
</dbReference>
<evidence type="ECO:0000313" key="4">
    <source>
        <dbReference type="EMBL" id="CAK9113407.1"/>
    </source>
</evidence>
<keyword evidence="2" id="KW-0732">Signal</keyword>
<comment type="caution">
    <text evidence="4">The sequence shown here is derived from an EMBL/GenBank/DDBJ whole genome shotgun (WGS) entry which is preliminary data.</text>
</comment>
<feature type="signal peptide" evidence="2">
    <location>
        <begin position="1"/>
        <end position="20"/>
    </location>
</feature>
<feature type="compositionally biased region" description="Basic and acidic residues" evidence="1">
    <location>
        <begin position="473"/>
        <end position="490"/>
    </location>
</feature>
<feature type="compositionally biased region" description="Low complexity" evidence="1">
    <location>
        <begin position="440"/>
        <end position="455"/>
    </location>
</feature>
<feature type="compositionally biased region" description="Basic and acidic residues" evidence="1">
    <location>
        <begin position="1440"/>
        <end position="1462"/>
    </location>
</feature>
<dbReference type="Gene3D" id="3.30.420.10">
    <property type="entry name" value="Ribonuclease H-like superfamily/Ribonuclease H"/>
    <property type="match status" value="1"/>
</dbReference>
<feature type="compositionally biased region" description="Basic and acidic residues" evidence="1">
    <location>
        <begin position="623"/>
        <end position="638"/>
    </location>
</feature>
<dbReference type="Proteomes" id="UP001642484">
    <property type="component" value="Unassembled WGS sequence"/>
</dbReference>
<reference evidence="4 5" key="1">
    <citation type="submission" date="2024-02" db="EMBL/GenBank/DDBJ databases">
        <authorList>
            <person name="Chen Y."/>
            <person name="Shah S."/>
            <person name="Dougan E. K."/>
            <person name="Thang M."/>
            <person name="Chan C."/>
        </authorList>
    </citation>
    <scope>NUCLEOTIDE SEQUENCE [LARGE SCALE GENOMIC DNA]</scope>
</reference>
<feature type="compositionally biased region" description="Basic and acidic residues" evidence="1">
    <location>
        <begin position="1402"/>
        <end position="1414"/>
    </location>
</feature>
<dbReference type="InterPro" id="IPR012337">
    <property type="entry name" value="RNaseH-like_sf"/>
</dbReference>
<feature type="region of interest" description="Disordered" evidence="1">
    <location>
        <begin position="1357"/>
        <end position="1463"/>
    </location>
</feature>
<dbReference type="SUPFAM" id="SSF53098">
    <property type="entry name" value="Ribonuclease H-like"/>
    <property type="match status" value="1"/>
</dbReference>
<feature type="compositionally biased region" description="Low complexity" evidence="1">
    <location>
        <begin position="639"/>
        <end position="648"/>
    </location>
</feature>
<evidence type="ECO:0000259" key="3">
    <source>
        <dbReference type="PROSITE" id="PS50994"/>
    </source>
</evidence>
<accession>A0ABP0SLX6</accession>
<feature type="compositionally biased region" description="Low complexity" evidence="1">
    <location>
        <begin position="1384"/>
        <end position="1399"/>
    </location>
</feature>
<dbReference type="PANTHER" id="PTHR37984:SF5">
    <property type="entry name" value="PROTEIN NYNRIN-LIKE"/>
    <property type="match status" value="1"/>
</dbReference>
<feature type="region of interest" description="Disordered" evidence="1">
    <location>
        <begin position="66"/>
        <end position="130"/>
    </location>
</feature>
<evidence type="ECO:0000256" key="1">
    <source>
        <dbReference type="SAM" id="MobiDB-lite"/>
    </source>
</evidence>
<feature type="chain" id="PRO_5045233800" description="Integrase catalytic domain-containing protein" evidence="2">
    <location>
        <begin position="21"/>
        <end position="2014"/>
    </location>
</feature>
<keyword evidence="5" id="KW-1185">Reference proteome</keyword>
<feature type="region of interest" description="Disordered" evidence="1">
    <location>
        <begin position="595"/>
        <end position="650"/>
    </location>
</feature>
<feature type="region of interest" description="Disordered" evidence="1">
    <location>
        <begin position="377"/>
        <end position="399"/>
    </location>
</feature>
<dbReference type="InterPro" id="IPR050951">
    <property type="entry name" value="Retrovirus_Pol_polyprotein"/>
</dbReference>
<dbReference type="EMBL" id="CAXAMN010027852">
    <property type="protein sequence ID" value="CAK9113407.1"/>
    <property type="molecule type" value="Genomic_DNA"/>
</dbReference>
<feature type="domain" description="Integrase catalytic" evidence="3">
    <location>
        <begin position="999"/>
        <end position="1175"/>
    </location>
</feature>
<dbReference type="PANTHER" id="PTHR37984">
    <property type="entry name" value="PROTEIN CBG26694"/>
    <property type="match status" value="1"/>
</dbReference>
<proteinExistence type="predicted"/>